<gene>
    <name evidence="1" type="ORF">L9F63_016338</name>
</gene>
<name>A0AAD8A2N8_DIPPU</name>
<feature type="non-terminal residue" evidence="1">
    <location>
        <position position="188"/>
    </location>
</feature>
<evidence type="ECO:0000313" key="2">
    <source>
        <dbReference type="Proteomes" id="UP001233999"/>
    </source>
</evidence>
<evidence type="ECO:0000313" key="1">
    <source>
        <dbReference type="EMBL" id="KAJ9590627.1"/>
    </source>
</evidence>
<feature type="non-terminal residue" evidence="1">
    <location>
        <position position="1"/>
    </location>
</feature>
<keyword evidence="2" id="KW-1185">Reference proteome</keyword>
<dbReference type="EMBL" id="JASPKZ010004201">
    <property type="protein sequence ID" value="KAJ9590627.1"/>
    <property type="molecule type" value="Genomic_DNA"/>
</dbReference>
<sequence length="188" mass="21757">FLTGWILKNILCIGSRKICRKKFRLILRKRSCQFYVNAKLNCIITDDPSSYTYRPDFLKKFKKTFLKNVEVRDITGPQQQISDIYISIDDTLILWKVPPKVWVDEGTRPKVMFPKCYKDTFGEGCPLLQERRSTHKSNVFVINMNKVNTRGKNTLIGARILLFVITKMRTGIASHLTPPALKEDSNAK</sequence>
<protein>
    <submittedName>
        <fullName evidence="1">Uncharacterized protein</fullName>
    </submittedName>
</protein>
<reference evidence="1" key="1">
    <citation type="journal article" date="2023" name="IScience">
        <title>Live-bearing cockroach genome reveals convergent evolutionary mechanisms linked to viviparity in insects and beyond.</title>
        <authorList>
            <person name="Fouks B."/>
            <person name="Harrison M.C."/>
            <person name="Mikhailova A.A."/>
            <person name="Marchal E."/>
            <person name="English S."/>
            <person name="Carruthers M."/>
            <person name="Jennings E.C."/>
            <person name="Chiamaka E.L."/>
            <person name="Frigard R.A."/>
            <person name="Pippel M."/>
            <person name="Attardo G.M."/>
            <person name="Benoit J.B."/>
            <person name="Bornberg-Bauer E."/>
            <person name="Tobe S.S."/>
        </authorList>
    </citation>
    <scope>NUCLEOTIDE SEQUENCE</scope>
    <source>
        <strain evidence="1">Stay&amp;Tobe</strain>
    </source>
</reference>
<reference evidence="1" key="2">
    <citation type="submission" date="2023-05" db="EMBL/GenBank/DDBJ databases">
        <authorList>
            <person name="Fouks B."/>
        </authorList>
    </citation>
    <scope>NUCLEOTIDE SEQUENCE</scope>
    <source>
        <strain evidence="1">Stay&amp;Tobe</strain>
        <tissue evidence="1">Testes</tissue>
    </source>
</reference>
<accession>A0AAD8A2N8</accession>
<comment type="caution">
    <text evidence="1">The sequence shown here is derived from an EMBL/GenBank/DDBJ whole genome shotgun (WGS) entry which is preliminary data.</text>
</comment>
<proteinExistence type="predicted"/>
<dbReference type="Proteomes" id="UP001233999">
    <property type="component" value="Unassembled WGS sequence"/>
</dbReference>
<dbReference type="AlphaFoldDB" id="A0AAD8A2N8"/>
<organism evidence="1 2">
    <name type="scientific">Diploptera punctata</name>
    <name type="common">Pacific beetle cockroach</name>
    <dbReference type="NCBI Taxonomy" id="6984"/>
    <lineage>
        <taxon>Eukaryota</taxon>
        <taxon>Metazoa</taxon>
        <taxon>Ecdysozoa</taxon>
        <taxon>Arthropoda</taxon>
        <taxon>Hexapoda</taxon>
        <taxon>Insecta</taxon>
        <taxon>Pterygota</taxon>
        <taxon>Neoptera</taxon>
        <taxon>Polyneoptera</taxon>
        <taxon>Dictyoptera</taxon>
        <taxon>Blattodea</taxon>
        <taxon>Blaberoidea</taxon>
        <taxon>Blaberidae</taxon>
        <taxon>Diplopterinae</taxon>
        <taxon>Diploptera</taxon>
    </lineage>
</organism>